<dbReference type="GO" id="GO:0003962">
    <property type="term" value="F:cystathionine gamma-synthase activity"/>
    <property type="evidence" value="ECO:0007669"/>
    <property type="project" value="TreeGrafter"/>
</dbReference>
<dbReference type="PANTHER" id="PTHR11808:SF15">
    <property type="entry name" value="CYSTATHIONINE GAMMA-LYASE"/>
    <property type="match status" value="1"/>
</dbReference>
<dbReference type="InterPro" id="IPR015421">
    <property type="entry name" value="PyrdxlP-dep_Trfase_major"/>
</dbReference>
<dbReference type="OrthoDB" id="9780685at2"/>
<dbReference type="PANTHER" id="PTHR11808">
    <property type="entry name" value="TRANS-SULFURATION ENZYME FAMILY MEMBER"/>
    <property type="match status" value="1"/>
</dbReference>
<dbReference type="PIRSF" id="PIRSF001434">
    <property type="entry name" value="CGS"/>
    <property type="match status" value="1"/>
</dbReference>
<evidence type="ECO:0000313" key="7">
    <source>
        <dbReference type="Proteomes" id="UP000655044"/>
    </source>
</evidence>
<dbReference type="Pfam" id="PF01053">
    <property type="entry name" value="Cys_Met_Meta_PP"/>
    <property type="match status" value="1"/>
</dbReference>
<proteinExistence type="inferred from homology"/>
<sequence>MSEGFETLAIHAGQEADPQTGAVVPPIYAVSTYKQDGVGGLRSGYEYSRSANPTRTALEEAMAAVEGGARGLAFASGLAAEDTLLRTVCKPGDHVIIPNDAYGGTYRLFAKVHERWGLHYDPVALDNMNAVGAAITPKTKIIWVETPTNPLLGISDIAALAELAHDCGALLVVDNTFASPYLQQPLALGADIVVHSTTKYVGGHSDVVGGALVARDPELGEQLAYHQNAMGAVAGPFDAWLTLRGLKTLAVRMERHCDNAERVVDLLLAHPKVISVLYPGMPEHPGHEVAAKQMRRFGGMVSFRVAGGEAEAVEICNRAKLFTLGESLGGVESLIEHPGRMTHASAAGSPLEVPGDLVRLSVGIETVDDLLADLTQALS</sequence>
<dbReference type="CDD" id="cd00614">
    <property type="entry name" value="CGS_like"/>
    <property type="match status" value="1"/>
</dbReference>
<dbReference type="GO" id="GO:0005737">
    <property type="term" value="C:cytoplasm"/>
    <property type="evidence" value="ECO:0007669"/>
    <property type="project" value="TreeGrafter"/>
</dbReference>
<feature type="modified residue" description="N6-(pyridoxal phosphate)lysine" evidence="4">
    <location>
        <position position="199"/>
    </location>
</feature>
<dbReference type="GO" id="GO:0019346">
    <property type="term" value="P:transsulfuration"/>
    <property type="evidence" value="ECO:0007669"/>
    <property type="project" value="InterPro"/>
</dbReference>
<dbReference type="Gene3D" id="3.90.1150.10">
    <property type="entry name" value="Aspartate Aminotransferase, domain 1"/>
    <property type="match status" value="1"/>
</dbReference>
<dbReference type="GO" id="GO:0019343">
    <property type="term" value="P:cysteine biosynthetic process via cystathionine"/>
    <property type="evidence" value="ECO:0007669"/>
    <property type="project" value="TreeGrafter"/>
</dbReference>
<evidence type="ECO:0000313" key="6">
    <source>
        <dbReference type="EMBL" id="GIH86956.1"/>
    </source>
</evidence>
<dbReference type="SUPFAM" id="SSF53383">
    <property type="entry name" value="PLP-dependent transferases"/>
    <property type="match status" value="1"/>
</dbReference>
<comment type="similarity">
    <text evidence="2 5">Belongs to the trans-sulfuration enzymes family.</text>
</comment>
<organism evidence="6 7">
    <name type="scientific">Planobispora rosea</name>
    <dbReference type="NCBI Taxonomy" id="35762"/>
    <lineage>
        <taxon>Bacteria</taxon>
        <taxon>Bacillati</taxon>
        <taxon>Actinomycetota</taxon>
        <taxon>Actinomycetes</taxon>
        <taxon>Streptosporangiales</taxon>
        <taxon>Streptosporangiaceae</taxon>
        <taxon>Planobispora</taxon>
    </lineage>
</organism>
<dbReference type="PROSITE" id="PS00868">
    <property type="entry name" value="CYS_MET_METAB_PP"/>
    <property type="match status" value="1"/>
</dbReference>
<accession>A0A8J3WGK6</accession>
<dbReference type="GO" id="GO:0004123">
    <property type="term" value="F:cystathionine gamma-lyase activity"/>
    <property type="evidence" value="ECO:0007669"/>
    <property type="project" value="TreeGrafter"/>
</dbReference>
<dbReference type="NCBIfam" id="NF005871">
    <property type="entry name" value="PRK07811.1"/>
    <property type="match status" value="1"/>
</dbReference>
<protein>
    <submittedName>
        <fullName evidence="6">Cystathionine gamma-synthase</fullName>
    </submittedName>
</protein>
<evidence type="ECO:0000256" key="5">
    <source>
        <dbReference type="RuleBase" id="RU362118"/>
    </source>
</evidence>
<dbReference type="InterPro" id="IPR054542">
    <property type="entry name" value="Cys_met_metab_PP"/>
</dbReference>
<comment type="caution">
    <text evidence="6">The sequence shown here is derived from an EMBL/GenBank/DDBJ whole genome shotgun (WGS) entry which is preliminary data.</text>
</comment>
<dbReference type="RefSeq" id="WP_068927235.1">
    <property type="nucleotide sequence ID" value="NZ_BMQP01000033.1"/>
</dbReference>
<dbReference type="InterPro" id="IPR000277">
    <property type="entry name" value="Cys/Met-Metab_PyrdxlP-dep_enz"/>
</dbReference>
<dbReference type="FunFam" id="3.40.640.10:FF:000009">
    <property type="entry name" value="Cystathionine gamma-synthase homolog"/>
    <property type="match status" value="1"/>
</dbReference>
<gene>
    <name evidence="6" type="ORF">Pro02_53640</name>
</gene>
<name>A0A8J3WGK6_PLARO</name>
<reference evidence="6" key="1">
    <citation type="submission" date="2021-01" db="EMBL/GenBank/DDBJ databases">
        <title>Whole genome shotgun sequence of Planobispora rosea NBRC 15558.</title>
        <authorList>
            <person name="Komaki H."/>
            <person name="Tamura T."/>
        </authorList>
    </citation>
    <scope>NUCLEOTIDE SEQUENCE</scope>
    <source>
        <strain evidence="6">NBRC 15558</strain>
    </source>
</reference>
<dbReference type="EMBL" id="BOOI01000053">
    <property type="protein sequence ID" value="GIH86956.1"/>
    <property type="molecule type" value="Genomic_DNA"/>
</dbReference>
<comment type="cofactor">
    <cofactor evidence="1 5">
        <name>pyridoxal 5'-phosphate</name>
        <dbReference type="ChEBI" id="CHEBI:597326"/>
    </cofactor>
</comment>
<dbReference type="GO" id="GO:0030170">
    <property type="term" value="F:pyridoxal phosphate binding"/>
    <property type="evidence" value="ECO:0007669"/>
    <property type="project" value="InterPro"/>
</dbReference>
<dbReference type="AlphaFoldDB" id="A0A8J3WGK6"/>
<evidence type="ECO:0000256" key="1">
    <source>
        <dbReference type="ARBA" id="ARBA00001933"/>
    </source>
</evidence>
<evidence type="ECO:0000256" key="2">
    <source>
        <dbReference type="ARBA" id="ARBA00009077"/>
    </source>
</evidence>
<dbReference type="Proteomes" id="UP000655044">
    <property type="component" value="Unassembled WGS sequence"/>
</dbReference>
<keyword evidence="7" id="KW-1185">Reference proteome</keyword>
<dbReference type="InterPro" id="IPR015424">
    <property type="entry name" value="PyrdxlP-dep_Trfase"/>
</dbReference>
<keyword evidence="3 4" id="KW-0663">Pyridoxal phosphate</keyword>
<dbReference type="Gene3D" id="3.40.640.10">
    <property type="entry name" value="Type I PLP-dependent aspartate aminotransferase-like (Major domain)"/>
    <property type="match status" value="1"/>
</dbReference>
<evidence type="ECO:0000256" key="3">
    <source>
        <dbReference type="ARBA" id="ARBA00022898"/>
    </source>
</evidence>
<evidence type="ECO:0000256" key="4">
    <source>
        <dbReference type="PIRSR" id="PIRSR001434-2"/>
    </source>
</evidence>
<dbReference type="InterPro" id="IPR015422">
    <property type="entry name" value="PyrdxlP-dep_Trfase_small"/>
</dbReference>